<accession>A0A6I0ZP96</accession>
<comment type="caution">
    <text evidence="2">The sequence shown here is derived from an EMBL/GenBank/DDBJ whole genome shotgun (WGS) entry which is preliminary data.</text>
</comment>
<proteinExistence type="predicted"/>
<dbReference type="Proteomes" id="UP000483142">
    <property type="component" value="Unassembled WGS sequence"/>
</dbReference>
<dbReference type="AlphaFoldDB" id="A0A6I0ZP96"/>
<dbReference type="Proteomes" id="UP000468344">
    <property type="component" value="Unassembled WGS sequence"/>
</dbReference>
<dbReference type="EMBL" id="WDBY01000010">
    <property type="protein sequence ID" value="KAB6479226.1"/>
    <property type="molecule type" value="Genomic_DNA"/>
</dbReference>
<protein>
    <submittedName>
        <fullName evidence="2">Uncharacterized protein</fullName>
    </submittedName>
</protein>
<evidence type="ECO:0000313" key="1">
    <source>
        <dbReference type="EMBL" id="KAB6454398.1"/>
    </source>
</evidence>
<gene>
    <name evidence="2" type="ORF">GAZ06_07140</name>
    <name evidence="1" type="ORF">GAZ09_06975</name>
</gene>
<evidence type="ECO:0000313" key="3">
    <source>
        <dbReference type="Proteomes" id="UP000468344"/>
    </source>
</evidence>
<organism evidence="2 3">
    <name type="scientific">Phocaeicola vulgatus</name>
    <name type="common">Bacteroides vulgatus</name>
    <dbReference type="NCBI Taxonomy" id="821"/>
    <lineage>
        <taxon>Bacteria</taxon>
        <taxon>Pseudomonadati</taxon>
        <taxon>Bacteroidota</taxon>
        <taxon>Bacteroidia</taxon>
        <taxon>Bacteroidales</taxon>
        <taxon>Bacteroidaceae</taxon>
        <taxon>Phocaeicola</taxon>
    </lineage>
</organism>
<sequence>MYQPIVWLFPCGLRGISIRYLSAALPIKGWISLHNHVTYAHNSRIRRRIYGKSALSIPYSPLMDCYFYTSANGEMDM</sequence>
<evidence type="ECO:0000313" key="2">
    <source>
        <dbReference type="EMBL" id="KAB6479226.1"/>
    </source>
</evidence>
<dbReference type="EMBL" id="WDBZ01000011">
    <property type="protein sequence ID" value="KAB6454398.1"/>
    <property type="molecule type" value="Genomic_DNA"/>
</dbReference>
<name>A0A6I0ZP96_PHOVU</name>
<evidence type="ECO:0000313" key="4">
    <source>
        <dbReference type="Proteomes" id="UP000483142"/>
    </source>
</evidence>
<reference evidence="3 4" key="1">
    <citation type="journal article" date="2019" name="Nat. Med.">
        <title>A library of human gut bacterial isolates paired with longitudinal multiomics data enables mechanistic microbiome research.</title>
        <authorList>
            <person name="Poyet M."/>
            <person name="Groussin M."/>
            <person name="Gibbons S.M."/>
            <person name="Avila-Pacheco J."/>
            <person name="Jiang X."/>
            <person name="Kearney S.M."/>
            <person name="Perrotta A.R."/>
            <person name="Berdy B."/>
            <person name="Zhao S."/>
            <person name="Lieberman T.D."/>
            <person name="Swanson P.K."/>
            <person name="Smith M."/>
            <person name="Roesemann S."/>
            <person name="Alexander J.E."/>
            <person name="Rich S.A."/>
            <person name="Livny J."/>
            <person name="Vlamakis H."/>
            <person name="Clish C."/>
            <person name="Bullock K."/>
            <person name="Deik A."/>
            <person name="Scott J."/>
            <person name="Pierce K.A."/>
            <person name="Xavier R.J."/>
            <person name="Alm E.J."/>
        </authorList>
    </citation>
    <scope>NUCLEOTIDE SEQUENCE [LARGE SCALE GENOMIC DNA]</scope>
    <source>
        <strain evidence="2 3">BIOML-A140</strain>
        <strain evidence="1 4">BIOML-A141</strain>
    </source>
</reference>